<organism evidence="1 2">
    <name type="scientific">Hoeflea halophila</name>
    <dbReference type="NCBI Taxonomy" id="714899"/>
    <lineage>
        <taxon>Bacteria</taxon>
        <taxon>Pseudomonadati</taxon>
        <taxon>Pseudomonadota</taxon>
        <taxon>Alphaproteobacteria</taxon>
        <taxon>Hyphomicrobiales</taxon>
        <taxon>Rhizobiaceae</taxon>
        <taxon>Hoeflea</taxon>
    </lineage>
</organism>
<sequence length="486" mass="54578">MSESQQKMTEAEVSVFVREFERRTGVFAQRVNGTAVWQLIRFEVSVRIQGLGLERAPAGRRRLVGSLLRGFLQFFRLPRSSYFCKTFDSAYRRETPAGFEDVYFDDLRWVMPDMVKVSSCDAAGYESRIAKASTPPVFDDTSVIALSAILGRLFPVVVRHPVFEAISRAITSELGFDDYTPARIRRVYNVFWWRVLLYRLVLRRVRPKAVLCPDNGQFGLMSAAQHFGVPYIEMQHGVFTHVHPNALPPDLSEDEARGLLMPSSFAVYGRFSADVLRDSWLYMNNRVHPVGAPFLERARSVRASQYSPGAVPRITLSTQGIARKELGDFITAFLRLCEEQFELVIKLHPAYDHDQNFYEQRFGADPRVVIDSGASANSTHTFIARSDFHISISSTCHYDALGIGTPTGVLALETHESVADLLDVPGACLIETPADLARMVRDRSFGVVPDETSRYFFEHDFPGRVEAVLASMSVAPEASDRNTVAA</sequence>
<protein>
    <submittedName>
        <fullName evidence="1">Uncharacterized protein</fullName>
    </submittedName>
</protein>
<dbReference type="AlphaFoldDB" id="A0A286ICF7"/>
<reference evidence="2" key="1">
    <citation type="submission" date="2017-08" db="EMBL/GenBank/DDBJ databases">
        <authorList>
            <person name="Varghese N."/>
            <person name="Submissions S."/>
        </authorList>
    </citation>
    <scope>NUCLEOTIDE SEQUENCE [LARGE SCALE GENOMIC DNA]</scope>
    <source>
        <strain evidence="2">KCTC 23107</strain>
    </source>
</reference>
<accession>A0A286ICF7</accession>
<dbReference type="SUPFAM" id="SSF53756">
    <property type="entry name" value="UDP-Glycosyltransferase/glycogen phosphorylase"/>
    <property type="match status" value="1"/>
</dbReference>
<evidence type="ECO:0000313" key="1">
    <source>
        <dbReference type="EMBL" id="SOE17823.1"/>
    </source>
</evidence>
<gene>
    <name evidence="1" type="ORF">SAMN05877838_2727</name>
</gene>
<dbReference type="Proteomes" id="UP000219465">
    <property type="component" value="Unassembled WGS sequence"/>
</dbReference>
<proteinExistence type="predicted"/>
<name>A0A286ICF7_9HYPH</name>
<dbReference type="OrthoDB" id="8107903at2"/>
<evidence type="ECO:0000313" key="2">
    <source>
        <dbReference type="Proteomes" id="UP000219465"/>
    </source>
</evidence>
<dbReference type="EMBL" id="OCPC01000004">
    <property type="protein sequence ID" value="SOE17823.1"/>
    <property type="molecule type" value="Genomic_DNA"/>
</dbReference>
<dbReference type="RefSeq" id="WP_097108326.1">
    <property type="nucleotide sequence ID" value="NZ_OCPC01000004.1"/>
</dbReference>
<keyword evidence="2" id="KW-1185">Reference proteome</keyword>